<feature type="compositionally biased region" description="Polar residues" evidence="1">
    <location>
        <begin position="425"/>
        <end position="435"/>
    </location>
</feature>
<organism evidence="3">
    <name type="scientific">Absidia glauca</name>
    <name type="common">Pin mould</name>
    <dbReference type="NCBI Taxonomy" id="4829"/>
    <lineage>
        <taxon>Eukaryota</taxon>
        <taxon>Fungi</taxon>
        <taxon>Fungi incertae sedis</taxon>
        <taxon>Mucoromycota</taxon>
        <taxon>Mucoromycotina</taxon>
        <taxon>Mucoromycetes</taxon>
        <taxon>Mucorales</taxon>
        <taxon>Cunninghamellaceae</taxon>
        <taxon>Absidia</taxon>
    </lineage>
</organism>
<feature type="compositionally biased region" description="Low complexity" evidence="1">
    <location>
        <begin position="335"/>
        <end position="346"/>
    </location>
</feature>
<dbReference type="PROSITE" id="PS00463">
    <property type="entry name" value="ZN2_CY6_FUNGAL_1"/>
    <property type="match status" value="1"/>
</dbReference>
<proteinExistence type="predicted"/>
<keyword evidence="4" id="KW-1185">Reference proteome</keyword>
<feature type="compositionally biased region" description="Basic and acidic residues" evidence="1">
    <location>
        <begin position="80"/>
        <end position="90"/>
    </location>
</feature>
<sequence>MIPQFDIPSADDAFRRKRLKVPSACAECRRRKTKCDGAQPCASCIKAKVDCRYVASKSTLKNNTSNTSSTTTDISPPRMIKPEQHLDTHRRPSSPLASSAHGLPNLGSMRSSFSSTFTSRPLYSAGLSRHSFSHYVPQPTQQDDHFLQPQQPLSHQHQHQRQSQHKQEQQGQLQYNHHHHNHHNHNQDEGDRIGQEESEDRKSSSSSLQQHLKKGTHHQQQSGKQRQLQAEQHQQHLKQQQLQHREQARLNVPTIVAIEERLAAIERILQILLEKSETANTSSHSEADNERWGHQGYLPRTDLTYLNSARTNSDNESNGTSSATHEHLRLPPLYNNSNIINTTPSNKVDNTTSHHPVSSSNASYNPTTPTSPPLPQQQSSASFASSPVPPTSSLRSGAGRPASTSTPPATKHINHRQILGDTETRSSSSTPSLQPMITGFKRPHDSTPGQPSPPLSSSPSSSSVSSQPITSTDTVHPQPDCPPATPSISNTPSSTSHYQHNQHSIPY</sequence>
<feature type="region of interest" description="Disordered" evidence="1">
    <location>
        <begin position="60"/>
        <end position="105"/>
    </location>
</feature>
<protein>
    <recommendedName>
        <fullName evidence="2">Zn(2)-C6 fungal-type domain-containing protein</fullName>
    </recommendedName>
</protein>
<dbReference type="GO" id="GO:0008270">
    <property type="term" value="F:zinc ion binding"/>
    <property type="evidence" value="ECO:0007669"/>
    <property type="project" value="InterPro"/>
</dbReference>
<reference evidence="3" key="1">
    <citation type="submission" date="2016-04" db="EMBL/GenBank/DDBJ databases">
        <authorList>
            <person name="Evans L.H."/>
            <person name="Alamgir A."/>
            <person name="Owens N."/>
            <person name="Weber N.D."/>
            <person name="Virtaneva K."/>
            <person name="Barbian K."/>
            <person name="Babar A."/>
            <person name="Rosenke K."/>
        </authorList>
    </citation>
    <scope>NUCLEOTIDE SEQUENCE [LARGE SCALE GENOMIC DNA]</scope>
    <source>
        <strain evidence="3">CBS 101.48</strain>
    </source>
</reference>
<dbReference type="STRING" id="4829.A0A168QUA0"/>
<dbReference type="SMART" id="SM00066">
    <property type="entry name" value="GAL4"/>
    <property type="match status" value="1"/>
</dbReference>
<dbReference type="EMBL" id="LT554468">
    <property type="protein sequence ID" value="SAM05570.1"/>
    <property type="molecule type" value="Genomic_DNA"/>
</dbReference>
<feature type="domain" description="Zn(2)-C6 fungal-type" evidence="2">
    <location>
        <begin position="24"/>
        <end position="53"/>
    </location>
</feature>
<feature type="compositionally biased region" description="Low complexity" evidence="1">
    <location>
        <begin position="224"/>
        <end position="242"/>
    </location>
</feature>
<evidence type="ECO:0000259" key="2">
    <source>
        <dbReference type="PROSITE" id="PS50048"/>
    </source>
</evidence>
<feature type="region of interest" description="Disordered" evidence="1">
    <location>
        <begin position="133"/>
        <end position="245"/>
    </location>
</feature>
<gene>
    <name evidence="3" type="primary">ABSGL_11445.1 scaffold 12295</name>
</gene>
<dbReference type="Proteomes" id="UP000078561">
    <property type="component" value="Unassembled WGS sequence"/>
</dbReference>
<feature type="compositionally biased region" description="Polar residues" evidence="1">
    <location>
        <begin position="308"/>
        <end position="323"/>
    </location>
</feature>
<dbReference type="PROSITE" id="PS50048">
    <property type="entry name" value="ZN2_CY6_FUNGAL_2"/>
    <property type="match status" value="1"/>
</dbReference>
<name>A0A168QUA0_ABSGL</name>
<feature type="compositionally biased region" description="Low complexity" evidence="1">
    <location>
        <begin position="358"/>
        <end position="368"/>
    </location>
</feature>
<feature type="compositionally biased region" description="Basic and acidic residues" evidence="1">
    <location>
        <begin position="185"/>
        <end position="203"/>
    </location>
</feature>
<dbReference type="CDD" id="cd00067">
    <property type="entry name" value="GAL4"/>
    <property type="match status" value="1"/>
</dbReference>
<evidence type="ECO:0000313" key="3">
    <source>
        <dbReference type="EMBL" id="SAM05570.1"/>
    </source>
</evidence>
<dbReference type="GO" id="GO:0000981">
    <property type="term" value="F:DNA-binding transcription factor activity, RNA polymerase II-specific"/>
    <property type="evidence" value="ECO:0007669"/>
    <property type="project" value="InterPro"/>
</dbReference>
<dbReference type="Gene3D" id="4.10.240.10">
    <property type="entry name" value="Zn(2)-C6 fungal-type DNA-binding domain"/>
    <property type="match status" value="1"/>
</dbReference>
<dbReference type="AlphaFoldDB" id="A0A168QUA0"/>
<feature type="region of interest" description="Disordered" evidence="1">
    <location>
        <begin position="277"/>
        <end position="296"/>
    </location>
</feature>
<dbReference type="InterPro" id="IPR001138">
    <property type="entry name" value="Zn2Cys6_DnaBD"/>
</dbReference>
<dbReference type="Pfam" id="PF00172">
    <property type="entry name" value="Zn_clus"/>
    <property type="match status" value="1"/>
</dbReference>
<dbReference type="InterPro" id="IPR036864">
    <property type="entry name" value="Zn2-C6_fun-type_DNA-bd_sf"/>
</dbReference>
<dbReference type="SUPFAM" id="SSF57701">
    <property type="entry name" value="Zn2/Cys6 DNA-binding domain"/>
    <property type="match status" value="1"/>
</dbReference>
<feature type="compositionally biased region" description="Low complexity" evidence="1">
    <location>
        <begin position="60"/>
        <end position="72"/>
    </location>
</feature>
<evidence type="ECO:0000313" key="4">
    <source>
        <dbReference type="Proteomes" id="UP000078561"/>
    </source>
</evidence>
<accession>A0A168QUA0</accession>
<dbReference type="InParanoid" id="A0A168QUA0"/>
<feature type="compositionally biased region" description="Low complexity" evidence="1">
    <location>
        <begin position="486"/>
        <end position="496"/>
    </location>
</feature>
<evidence type="ECO:0000256" key="1">
    <source>
        <dbReference type="SAM" id="MobiDB-lite"/>
    </source>
</evidence>
<dbReference type="OrthoDB" id="3362851at2759"/>
<feature type="region of interest" description="Disordered" evidence="1">
    <location>
        <begin position="308"/>
        <end position="507"/>
    </location>
</feature>
<feature type="compositionally biased region" description="Low complexity" evidence="1">
    <location>
        <begin position="376"/>
        <end position="386"/>
    </location>
</feature>
<feature type="compositionally biased region" description="Polar residues" evidence="1">
    <location>
        <begin position="497"/>
        <end position="507"/>
    </location>
</feature>
<feature type="compositionally biased region" description="Polar residues" evidence="1">
    <location>
        <begin position="347"/>
        <end position="357"/>
    </location>
</feature>
<feature type="compositionally biased region" description="Low complexity" evidence="1">
    <location>
        <begin position="457"/>
        <end position="472"/>
    </location>
</feature>